<dbReference type="InterPro" id="IPR036316">
    <property type="entry name" value="Pili_assmbl_chap_C_dom_sf"/>
</dbReference>
<dbReference type="GO" id="GO:0071555">
    <property type="term" value="P:cell wall organization"/>
    <property type="evidence" value="ECO:0007669"/>
    <property type="project" value="InterPro"/>
</dbReference>
<keyword evidence="4" id="KW-0732">Signal</keyword>
<evidence type="ECO:0000256" key="5">
    <source>
        <dbReference type="ARBA" id="ARBA00022764"/>
    </source>
</evidence>
<comment type="caution">
    <text evidence="10">The sequence shown here is derived from an EMBL/GenBank/DDBJ whole genome shotgun (WGS) entry which is preliminary data.</text>
</comment>
<comment type="similarity">
    <text evidence="2">Belongs to the periplasmic pilus chaperone family.</text>
</comment>
<dbReference type="PRINTS" id="PR00969">
    <property type="entry name" value="CHAPERONPILI"/>
</dbReference>
<evidence type="ECO:0000256" key="2">
    <source>
        <dbReference type="ARBA" id="ARBA00007399"/>
    </source>
</evidence>
<dbReference type="GO" id="GO:0030288">
    <property type="term" value="C:outer membrane-bounded periplasmic space"/>
    <property type="evidence" value="ECO:0007669"/>
    <property type="project" value="InterPro"/>
</dbReference>
<feature type="domain" description="Pili assembly chaperone C-terminal" evidence="9">
    <location>
        <begin position="162"/>
        <end position="220"/>
    </location>
</feature>
<dbReference type="Pfam" id="PF02753">
    <property type="entry name" value="PapD_C"/>
    <property type="match status" value="1"/>
</dbReference>
<accession>A0A2N5DTF1</accession>
<evidence type="ECO:0000256" key="1">
    <source>
        <dbReference type="ARBA" id="ARBA00004418"/>
    </source>
</evidence>
<dbReference type="InterPro" id="IPR001829">
    <property type="entry name" value="Pili_assmbl_chaperone_bac"/>
</dbReference>
<dbReference type="Gene3D" id="2.60.40.10">
    <property type="entry name" value="Immunoglobulins"/>
    <property type="match status" value="2"/>
</dbReference>
<reference evidence="10 11" key="1">
    <citation type="submission" date="2017-12" db="EMBL/GenBank/DDBJ databases">
        <title>Characterization of six clinical isolates of Enterochimera gen. nov., a novel genus of the Yersiniaciae family and the three species Enterochimera arupensis sp. nov., Enterochimera coloradensis sp. nov, and Enterochimera californica sp. nov.</title>
        <authorList>
            <person name="Rossi A."/>
            <person name="Fisher M."/>
        </authorList>
    </citation>
    <scope>NUCLEOTIDE SEQUENCE [LARGE SCALE GENOMIC DNA]</scope>
    <source>
        <strain evidence="11">2016-Iso4</strain>
    </source>
</reference>
<name>A0A2N5DTF1_9GAMM</name>
<proteinExistence type="inferred from homology"/>
<dbReference type="SUPFAM" id="SSF49354">
    <property type="entry name" value="PapD-like"/>
    <property type="match status" value="1"/>
</dbReference>
<dbReference type="SUPFAM" id="SSF49584">
    <property type="entry name" value="Periplasmic chaperone C-domain"/>
    <property type="match status" value="1"/>
</dbReference>
<dbReference type="InterPro" id="IPR013783">
    <property type="entry name" value="Ig-like_fold"/>
</dbReference>
<evidence type="ECO:0000256" key="3">
    <source>
        <dbReference type="ARBA" id="ARBA00022558"/>
    </source>
</evidence>
<dbReference type="RefSeq" id="WP_101826878.1">
    <property type="nucleotide sequence ID" value="NZ_PJZH01000040.1"/>
</dbReference>
<dbReference type="AlphaFoldDB" id="A0A2N5DTF1"/>
<dbReference type="PANTHER" id="PTHR30251:SF9">
    <property type="entry name" value="CHAPERONE PROTEIN CAF1M"/>
    <property type="match status" value="1"/>
</dbReference>
<keyword evidence="6" id="KW-0143">Chaperone</keyword>
<protein>
    <submittedName>
        <fullName evidence="10">Fimbrial assembly protein</fullName>
    </submittedName>
</protein>
<dbReference type="PANTHER" id="PTHR30251">
    <property type="entry name" value="PILUS ASSEMBLY CHAPERONE"/>
    <property type="match status" value="1"/>
</dbReference>
<evidence type="ECO:0000256" key="6">
    <source>
        <dbReference type="ARBA" id="ARBA00023186"/>
    </source>
</evidence>
<organism evidence="10 11">
    <name type="scientific">Chimaeribacter coloradensis</name>
    <dbReference type="NCBI Taxonomy" id="2060068"/>
    <lineage>
        <taxon>Bacteria</taxon>
        <taxon>Pseudomonadati</taxon>
        <taxon>Pseudomonadota</taxon>
        <taxon>Gammaproteobacteria</taxon>
        <taxon>Enterobacterales</taxon>
        <taxon>Yersiniaceae</taxon>
        <taxon>Chimaeribacter</taxon>
    </lineage>
</organism>
<evidence type="ECO:0000256" key="4">
    <source>
        <dbReference type="ARBA" id="ARBA00022729"/>
    </source>
</evidence>
<dbReference type="InterPro" id="IPR016148">
    <property type="entry name" value="Pili_assmbl_chaperone_C"/>
</dbReference>
<evidence type="ECO:0000259" key="9">
    <source>
        <dbReference type="Pfam" id="PF02753"/>
    </source>
</evidence>
<dbReference type="InterPro" id="IPR050643">
    <property type="entry name" value="Periplasmic_pilus_chap"/>
</dbReference>
<dbReference type="Proteomes" id="UP000234503">
    <property type="component" value="Unassembled WGS sequence"/>
</dbReference>
<dbReference type="FunFam" id="2.60.40.10:FF:000458">
    <property type="entry name" value="Molecular chaperone FimC"/>
    <property type="match status" value="1"/>
</dbReference>
<evidence type="ECO:0000313" key="10">
    <source>
        <dbReference type="EMBL" id="PLR29762.1"/>
    </source>
</evidence>
<evidence type="ECO:0000256" key="7">
    <source>
        <dbReference type="ARBA" id="ARBA00023319"/>
    </source>
</evidence>
<dbReference type="Pfam" id="PF00345">
    <property type="entry name" value="PapD_N"/>
    <property type="match status" value="1"/>
</dbReference>
<keyword evidence="7" id="KW-0393">Immunoglobulin domain</keyword>
<feature type="domain" description="Pili assembly chaperone N-terminal" evidence="8">
    <location>
        <begin position="22"/>
        <end position="139"/>
    </location>
</feature>
<dbReference type="InterPro" id="IPR008962">
    <property type="entry name" value="PapD-like_sf"/>
</dbReference>
<dbReference type="InterPro" id="IPR016147">
    <property type="entry name" value="Pili_assmbl_chaperone_N"/>
</dbReference>
<dbReference type="OrthoDB" id="9131059at2"/>
<sequence>MKPLLSALGIMPLIICLPLQAGVIIGGTRVIFAGNNKETSLNVSNPEQERPYLIQSWVEGDNGEKAPFLVTPPLFRLDPGQENVLRIVLTRGGQPQDRETLYWLNIKSVPQLEKSNNDANVLHLTVKTRLKLFYRPAALAKGADEAWRQLTFSVRGTTLTAHNPTPYYLNLKQISAGGKPVKATLAALTLAPFARHDYPLPAGPVSPISWSVITDYGSSTPVQQQTIGRP</sequence>
<keyword evidence="5" id="KW-0574">Periplasm</keyword>
<evidence type="ECO:0000259" key="8">
    <source>
        <dbReference type="Pfam" id="PF00345"/>
    </source>
</evidence>
<keyword evidence="11" id="KW-1185">Reference proteome</keyword>
<dbReference type="EMBL" id="PJZH01000040">
    <property type="protein sequence ID" value="PLR29762.1"/>
    <property type="molecule type" value="Genomic_DNA"/>
</dbReference>
<keyword evidence="3" id="KW-1029">Fimbrium biogenesis</keyword>
<comment type="subcellular location">
    <subcellularLocation>
        <location evidence="1">Periplasm</location>
    </subcellularLocation>
</comment>
<evidence type="ECO:0000313" key="11">
    <source>
        <dbReference type="Proteomes" id="UP000234503"/>
    </source>
</evidence>
<gene>
    <name evidence="10" type="ORF">CYR32_20060</name>
</gene>